<comment type="caution">
    <text evidence="1">The sequence shown here is derived from an EMBL/GenBank/DDBJ whole genome shotgun (WGS) entry which is preliminary data.</text>
</comment>
<dbReference type="EMBL" id="BLLF01003598">
    <property type="protein sequence ID" value="GFH27742.1"/>
    <property type="molecule type" value="Genomic_DNA"/>
</dbReference>
<dbReference type="AlphaFoldDB" id="A0A6A0A5G2"/>
<protein>
    <submittedName>
        <fullName evidence="1">Uncharacterized protein</fullName>
    </submittedName>
</protein>
<organism evidence="1 2">
    <name type="scientific">Haematococcus lacustris</name>
    <name type="common">Green alga</name>
    <name type="synonym">Haematococcus pluvialis</name>
    <dbReference type="NCBI Taxonomy" id="44745"/>
    <lineage>
        <taxon>Eukaryota</taxon>
        <taxon>Viridiplantae</taxon>
        <taxon>Chlorophyta</taxon>
        <taxon>core chlorophytes</taxon>
        <taxon>Chlorophyceae</taxon>
        <taxon>CS clade</taxon>
        <taxon>Chlamydomonadales</taxon>
        <taxon>Haematococcaceae</taxon>
        <taxon>Haematococcus</taxon>
    </lineage>
</organism>
<gene>
    <name evidence="1" type="ORF">HaLaN_26116</name>
</gene>
<dbReference type="Proteomes" id="UP000485058">
    <property type="component" value="Unassembled WGS sequence"/>
</dbReference>
<accession>A0A6A0A5G2</accession>
<evidence type="ECO:0000313" key="1">
    <source>
        <dbReference type="EMBL" id="GFH27742.1"/>
    </source>
</evidence>
<evidence type="ECO:0000313" key="2">
    <source>
        <dbReference type="Proteomes" id="UP000485058"/>
    </source>
</evidence>
<proteinExistence type="predicted"/>
<name>A0A6A0A5G2_HAELA</name>
<sequence length="65" mass="7079">MLRLWSAVADAQARALVYTAQHSSEDPGGPGQAALGSRKFSGTPDWLRGGQLHGYQLEGLNWLFH</sequence>
<feature type="non-terminal residue" evidence="1">
    <location>
        <position position="65"/>
    </location>
</feature>
<keyword evidence="2" id="KW-1185">Reference proteome</keyword>
<reference evidence="1 2" key="1">
    <citation type="submission" date="2020-02" db="EMBL/GenBank/DDBJ databases">
        <title>Draft genome sequence of Haematococcus lacustris strain NIES-144.</title>
        <authorList>
            <person name="Morimoto D."/>
            <person name="Nakagawa S."/>
            <person name="Yoshida T."/>
            <person name="Sawayama S."/>
        </authorList>
    </citation>
    <scope>NUCLEOTIDE SEQUENCE [LARGE SCALE GENOMIC DNA]</scope>
    <source>
        <strain evidence="1 2">NIES-144</strain>
    </source>
</reference>